<dbReference type="SUPFAM" id="SSF51905">
    <property type="entry name" value="FAD/NAD(P)-binding domain"/>
    <property type="match status" value="2"/>
</dbReference>
<evidence type="ECO:0000313" key="6">
    <source>
        <dbReference type="Proteomes" id="UP001597182"/>
    </source>
</evidence>
<organism evidence="5 6">
    <name type="scientific">Pseudonocardia benzenivorans</name>
    <dbReference type="NCBI Taxonomy" id="228005"/>
    <lineage>
        <taxon>Bacteria</taxon>
        <taxon>Bacillati</taxon>
        <taxon>Actinomycetota</taxon>
        <taxon>Actinomycetes</taxon>
        <taxon>Pseudonocardiales</taxon>
        <taxon>Pseudonocardiaceae</taxon>
        <taxon>Pseudonocardia</taxon>
    </lineage>
</organism>
<comment type="similarity">
    <text evidence="1">Belongs to the FAD-binding monooxygenase family.</text>
</comment>
<dbReference type="Pfam" id="PF00743">
    <property type="entry name" value="FMO-like"/>
    <property type="match status" value="1"/>
</dbReference>
<dbReference type="RefSeq" id="WP_346093447.1">
    <property type="nucleotide sequence ID" value="NZ_BAABKS010000079.1"/>
</dbReference>
<keyword evidence="3" id="KW-0274">FAD</keyword>
<keyword evidence="5" id="KW-0503">Monooxygenase</keyword>
<sequence length="656" mass="73639">MTETRGDGRGFRMTADDATLREALESANIPTLLLVLAHLTGDRSWLAEPYLPSRSIATDDNDTAGFTEELQAHVRAEAFAFLRAWRDGEVELAGPPPVDDVADRVGISCGETVPPEYNVSMAEEAGFVDRDAHWTAAPPRRREDLRVVVIGAGEGGICTAVKLGELGIPYTVVERHDAVGGIWLENSYPGAGVDTASALYSYSWAQKPDWSRYFAKQPEILGYLQEVARDHGVLPHVRFGTEVVAARWDDTERVWRVGIRPADDPDATPTELVADVLISAVGQLNRPAYPPIPGLDSFAGPMFHSARWDHSVDLTDKRVGIVGTGASAMQIVPAVVGRPAHLTVFQRSAQWAIPNTNYHRVLTPQTRVLMEQVPWYAAWYRLRLMWIYQDKLHPTLRRDPDWEHPERSVNAINDRHRRFFAEHLMSEIAGHEDRLLDKVMPTYPPYGKRMLIDNGWFAALRRDDVDLVTDAIAQVDEKGVELADGSRVDLDVLVMATGFQSRRMLSPMDIRGRSGRSLREIWGDDDARAHLGITVPDFPNLFMVYGPNTNLGHGGSVIFHTECQVGYISRMLVTMLERDIGTVEVRPEVCDEYNRRVDEAHAELVWTHPGMTNWYRNAEGRIVTNSPWRLVDYWAMTREPDLSEFVTTPLPEHAAT</sequence>
<dbReference type="PANTHER" id="PTHR42877:SF4">
    <property type="entry name" value="FAD_NAD(P)-BINDING DOMAIN-CONTAINING PROTEIN-RELATED"/>
    <property type="match status" value="1"/>
</dbReference>
<gene>
    <name evidence="5" type="ORF">ACFQ34_06185</name>
</gene>
<dbReference type="InterPro" id="IPR051209">
    <property type="entry name" value="FAD-bind_Monooxygenase_sf"/>
</dbReference>
<dbReference type="PANTHER" id="PTHR42877">
    <property type="entry name" value="L-ORNITHINE N(5)-MONOOXYGENASE-RELATED"/>
    <property type="match status" value="1"/>
</dbReference>
<dbReference type="EC" id="1.14.13.-" evidence="5"/>
<reference evidence="6" key="1">
    <citation type="journal article" date="2019" name="Int. J. Syst. Evol. Microbiol.">
        <title>The Global Catalogue of Microorganisms (GCM) 10K type strain sequencing project: providing services to taxonomists for standard genome sequencing and annotation.</title>
        <authorList>
            <consortium name="The Broad Institute Genomics Platform"/>
            <consortium name="The Broad Institute Genome Sequencing Center for Infectious Disease"/>
            <person name="Wu L."/>
            <person name="Ma J."/>
        </authorList>
    </citation>
    <scope>NUCLEOTIDE SEQUENCE [LARGE SCALE GENOMIC DNA]</scope>
    <source>
        <strain evidence="6">CCUG 49018</strain>
    </source>
</reference>
<keyword evidence="2" id="KW-0285">Flavoprotein</keyword>
<evidence type="ECO:0000256" key="1">
    <source>
        <dbReference type="ARBA" id="ARBA00010139"/>
    </source>
</evidence>
<protein>
    <submittedName>
        <fullName evidence="5">Flavin-containing monooxygenase</fullName>
        <ecNumber evidence="5">1.14.13.-</ecNumber>
    </submittedName>
</protein>
<dbReference type="InterPro" id="IPR036188">
    <property type="entry name" value="FAD/NAD-bd_sf"/>
</dbReference>
<proteinExistence type="inferred from homology"/>
<dbReference type="GO" id="GO:0004497">
    <property type="term" value="F:monooxygenase activity"/>
    <property type="evidence" value="ECO:0007669"/>
    <property type="project" value="UniProtKB-KW"/>
</dbReference>
<keyword evidence="4 5" id="KW-0560">Oxidoreductase</keyword>
<dbReference type="Gene3D" id="3.50.50.60">
    <property type="entry name" value="FAD/NAD(P)-binding domain"/>
    <property type="match status" value="3"/>
</dbReference>
<evidence type="ECO:0000313" key="5">
    <source>
        <dbReference type="EMBL" id="MFD1232868.1"/>
    </source>
</evidence>
<dbReference type="EMBL" id="JBHTMB010000042">
    <property type="protein sequence ID" value="MFD1232868.1"/>
    <property type="molecule type" value="Genomic_DNA"/>
</dbReference>
<dbReference type="InterPro" id="IPR020946">
    <property type="entry name" value="Flavin_mOase-like"/>
</dbReference>
<accession>A0ABW3VFC3</accession>
<evidence type="ECO:0000256" key="2">
    <source>
        <dbReference type="ARBA" id="ARBA00022630"/>
    </source>
</evidence>
<dbReference type="Proteomes" id="UP001597182">
    <property type="component" value="Unassembled WGS sequence"/>
</dbReference>
<name>A0ABW3VFC3_9PSEU</name>
<evidence type="ECO:0000256" key="3">
    <source>
        <dbReference type="ARBA" id="ARBA00022827"/>
    </source>
</evidence>
<comment type="caution">
    <text evidence="5">The sequence shown here is derived from an EMBL/GenBank/DDBJ whole genome shotgun (WGS) entry which is preliminary data.</text>
</comment>
<evidence type="ECO:0000256" key="4">
    <source>
        <dbReference type="ARBA" id="ARBA00023002"/>
    </source>
</evidence>
<dbReference type="PRINTS" id="PR00411">
    <property type="entry name" value="PNDRDTASEI"/>
</dbReference>
<keyword evidence="6" id="KW-1185">Reference proteome</keyword>